<gene>
    <name evidence="1" type="ORF">CK503_07165</name>
</gene>
<proteinExistence type="predicted"/>
<dbReference type="Proteomes" id="UP000218831">
    <property type="component" value="Unassembled WGS sequence"/>
</dbReference>
<dbReference type="RefSeq" id="WP_095606107.1">
    <property type="nucleotide sequence ID" value="NZ_NSKE01000004.1"/>
</dbReference>
<dbReference type="EMBL" id="NSKE01000004">
    <property type="protein sequence ID" value="PAU94566.1"/>
    <property type="molecule type" value="Genomic_DNA"/>
</dbReference>
<evidence type="ECO:0000313" key="1">
    <source>
        <dbReference type="EMBL" id="PAU94566.1"/>
    </source>
</evidence>
<dbReference type="OrthoDB" id="1452521at2"/>
<organism evidence="1 2">
    <name type="scientific">Fodinibius salipaludis</name>
    <dbReference type="NCBI Taxonomy" id="2032627"/>
    <lineage>
        <taxon>Bacteria</taxon>
        <taxon>Pseudomonadati</taxon>
        <taxon>Balneolota</taxon>
        <taxon>Balneolia</taxon>
        <taxon>Balneolales</taxon>
        <taxon>Balneolaceae</taxon>
        <taxon>Fodinibius</taxon>
    </lineage>
</organism>
<reference evidence="1 2" key="1">
    <citation type="submission" date="2017-08" db="EMBL/GenBank/DDBJ databases">
        <title>Aliifodinibius alkalisoli sp. nov., isolated from saline alkaline soil.</title>
        <authorList>
            <person name="Liu D."/>
            <person name="Zhang G."/>
        </authorList>
    </citation>
    <scope>NUCLEOTIDE SEQUENCE [LARGE SCALE GENOMIC DNA]</scope>
    <source>
        <strain evidence="1 2">WN023</strain>
    </source>
</reference>
<sequence>MKTDFSFPHPVLGSNDDIEGKFNVNLSITREPETREIVFKFVKLDVNNDYFDHLLNKELAGPFVKIYCSSTLNTWTFYNQATMKINEDEIINHVDIDVRILSLVDGLEYFHESFNSQYGKQKFIVNKNDVLGTLDKERVPIPKEDEKLGLGNIFKFKTHDNSDKALEVDATNDEYIEITYPPLNGEHPHTYMFKTYPWTAYNIFILPALEEAFRFIDEQKETASQFKWFNVIDKLLPEKERTGNHFIDAQILLEGEIPLLKSYKEISKN</sequence>
<dbReference type="AlphaFoldDB" id="A0A2A2G9Y8"/>
<keyword evidence="2" id="KW-1185">Reference proteome</keyword>
<comment type="caution">
    <text evidence="1">The sequence shown here is derived from an EMBL/GenBank/DDBJ whole genome shotgun (WGS) entry which is preliminary data.</text>
</comment>
<accession>A0A2A2G9Y8</accession>
<protein>
    <submittedName>
        <fullName evidence="1">Uncharacterized protein</fullName>
    </submittedName>
</protein>
<name>A0A2A2G9Y8_9BACT</name>
<evidence type="ECO:0000313" key="2">
    <source>
        <dbReference type="Proteomes" id="UP000218831"/>
    </source>
</evidence>